<feature type="compositionally biased region" description="Basic and acidic residues" evidence="1">
    <location>
        <begin position="36"/>
        <end position="45"/>
    </location>
</feature>
<feature type="compositionally biased region" description="Basic and acidic residues" evidence="1">
    <location>
        <begin position="61"/>
        <end position="74"/>
    </location>
</feature>
<protein>
    <submittedName>
        <fullName evidence="2">Uncharacterized protein</fullName>
    </submittedName>
</protein>
<name>A0ABS8WTX0_DATST</name>
<comment type="caution">
    <text evidence="2">The sequence shown here is derived from an EMBL/GenBank/DDBJ whole genome shotgun (WGS) entry which is preliminary data.</text>
</comment>
<feature type="region of interest" description="Disordered" evidence="1">
    <location>
        <begin position="21"/>
        <end position="74"/>
    </location>
</feature>
<keyword evidence="3" id="KW-1185">Reference proteome</keyword>
<evidence type="ECO:0000313" key="3">
    <source>
        <dbReference type="Proteomes" id="UP000823775"/>
    </source>
</evidence>
<accession>A0ABS8WTX0</accession>
<dbReference type="Proteomes" id="UP000823775">
    <property type="component" value="Unassembled WGS sequence"/>
</dbReference>
<dbReference type="EMBL" id="JACEIK010010091">
    <property type="protein sequence ID" value="MCE3214949.1"/>
    <property type="molecule type" value="Genomic_DNA"/>
</dbReference>
<sequence>MVRRRPMILTPLMILQLLPLGHKPSQRKQQWSPLPKSKEGGKGSESDGEDPPVNDVEEGDSATKESGEKESVVE</sequence>
<proteinExistence type="predicted"/>
<feature type="compositionally biased region" description="Acidic residues" evidence="1">
    <location>
        <begin position="46"/>
        <end position="60"/>
    </location>
</feature>
<reference evidence="2 3" key="1">
    <citation type="journal article" date="2021" name="BMC Genomics">
        <title>Datura genome reveals duplications of psychoactive alkaloid biosynthetic genes and high mutation rate following tissue culture.</title>
        <authorList>
            <person name="Rajewski A."/>
            <person name="Carter-House D."/>
            <person name="Stajich J."/>
            <person name="Litt A."/>
        </authorList>
    </citation>
    <scope>NUCLEOTIDE SEQUENCE [LARGE SCALE GENOMIC DNA]</scope>
    <source>
        <strain evidence="2">AR-01</strain>
    </source>
</reference>
<evidence type="ECO:0000256" key="1">
    <source>
        <dbReference type="SAM" id="MobiDB-lite"/>
    </source>
</evidence>
<evidence type="ECO:0000313" key="2">
    <source>
        <dbReference type="EMBL" id="MCE3214949.1"/>
    </source>
</evidence>
<organism evidence="2 3">
    <name type="scientific">Datura stramonium</name>
    <name type="common">Jimsonweed</name>
    <name type="synonym">Common thornapple</name>
    <dbReference type="NCBI Taxonomy" id="4076"/>
    <lineage>
        <taxon>Eukaryota</taxon>
        <taxon>Viridiplantae</taxon>
        <taxon>Streptophyta</taxon>
        <taxon>Embryophyta</taxon>
        <taxon>Tracheophyta</taxon>
        <taxon>Spermatophyta</taxon>
        <taxon>Magnoliopsida</taxon>
        <taxon>eudicotyledons</taxon>
        <taxon>Gunneridae</taxon>
        <taxon>Pentapetalae</taxon>
        <taxon>asterids</taxon>
        <taxon>lamiids</taxon>
        <taxon>Solanales</taxon>
        <taxon>Solanaceae</taxon>
        <taxon>Solanoideae</taxon>
        <taxon>Datureae</taxon>
        <taxon>Datura</taxon>
    </lineage>
</organism>
<feature type="non-terminal residue" evidence="2">
    <location>
        <position position="74"/>
    </location>
</feature>
<gene>
    <name evidence="2" type="ORF">HAX54_000360</name>
</gene>